<evidence type="ECO:0000313" key="2">
    <source>
        <dbReference type="EMBL" id="HEN16297.1"/>
    </source>
</evidence>
<accession>A0A7C2PI70</accession>
<reference evidence="2" key="1">
    <citation type="journal article" date="2020" name="mSystems">
        <title>Genome- and Community-Level Interaction Insights into Carbon Utilization and Element Cycling Functions of Hydrothermarchaeota in Hydrothermal Sediment.</title>
        <authorList>
            <person name="Zhou Z."/>
            <person name="Liu Y."/>
            <person name="Xu W."/>
            <person name="Pan J."/>
            <person name="Luo Z.H."/>
            <person name="Li M."/>
        </authorList>
    </citation>
    <scope>NUCLEOTIDE SEQUENCE [LARGE SCALE GENOMIC DNA]</scope>
    <source>
        <strain evidence="2">SpSt-339</strain>
    </source>
</reference>
<keyword evidence="2" id="KW-0396">Initiation factor</keyword>
<feature type="region of interest" description="Disordered" evidence="1">
    <location>
        <begin position="1"/>
        <end position="38"/>
    </location>
</feature>
<proteinExistence type="predicted"/>
<protein>
    <submittedName>
        <fullName evidence="2">Plasmid replication initiation factor</fullName>
    </submittedName>
</protein>
<dbReference type="AlphaFoldDB" id="A0A7C2PI70"/>
<dbReference type="GO" id="GO:0003743">
    <property type="term" value="F:translation initiation factor activity"/>
    <property type="evidence" value="ECO:0007669"/>
    <property type="project" value="UniProtKB-KW"/>
</dbReference>
<gene>
    <name evidence="2" type="ORF">ENQ76_12620</name>
</gene>
<organism evidence="2">
    <name type="scientific">Schlesneria paludicola</name>
    <dbReference type="NCBI Taxonomy" id="360056"/>
    <lineage>
        <taxon>Bacteria</taxon>
        <taxon>Pseudomonadati</taxon>
        <taxon>Planctomycetota</taxon>
        <taxon>Planctomycetia</taxon>
        <taxon>Planctomycetales</taxon>
        <taxon>Planctomycetaceae</taxon>
        <taxon>Schlesneria</taxon>
    </lineage>
</organism>
<keyword evidence="2" id="KW-0648">Protein biosynthesis</keyword>
<name>A0A7C2PI70_9PLAN</name>
<comment type="caution">
    <text evidence="2">The sequence shown here is derived from an EMBL/GenBank/DDBJ whole genome shotgun (WGS) entry which is preliminary data.</text>
</comment>
<dbReference type="EMBL" id="DSOK01000345">
    <property type="protein sequence ID" value="HEN16297.1"/>
    <property type="molecule type" value="Genomic_DNA"/>
</dbReference>
<evidence type="ECO:0000256" key="1">
    <source>
        <dbReference type="SAM" id="MobiDB-lite"/>
    </source>
</evidence>
<sequence>MDDLSAPQGPSRPDGALSPSVDTSSGDTPPPASDATPGMALSVTRHAHFTEVSGWEFLAAGIDSLDLGVFVEWGPLWSKTSEALQDGKERAAGTKGLLSSDGRYLIHPSGKPPNYRWHLEWPEFHVFLGISQQPQGKTPNVYVSVNSRALWELSVNGVVDRLRVEIARMGGRIVAIKPSRCDLAADYRIPSELSLEFLRAHRVPAHVQHWHIMSGDDLETFYQGAKRSPIQLRLYGKGREVEAHGTKLWLLDVWKLTSLEHVWRVEFQIRRPVLKQFGINTLEDLAANLGGLWQYLTGDWFSLRRPDDSNTTRRTVHPFWVAVQECAEKLGPALTLRREFTGESADAEWFVNHCAGCLASFAAREGMTELEEAATLMFQRIINYWRKRCFAEAVAAKGIPLGDPRVIRPDPSDLKDAA</sequence>